<keyword evidence="3" id="KW-1185">Reference proteome</keyword>
<accession>A0A8S1P0W6</accession>
<organism evidence="2 3">
    <name type="scientific">Paramecium sonneborni</name>
    <dbReference type="NCBI Taxonomy" id="65129"/>
    <lineage>
        <taxon>Eukaryota</taxon>
        <taxon>Sar</taxon>
        <taxon>Alveolata</taxon>
        <taxon>Ciliophora</taxon>
        <taxon>Intramacronucleata</taxon>
        <taxon>Oligohymenophorea</taxon>
        <taxon>Peniculida</taxon>
        <taxon>Parameciidae</taxon>
        <taxon>Paramecium</taxon>
    </lineage>
</organism>
<gene>
    <name evidence="2" type="ORF">PSON_ATCC_30995.1.T0650251</name>
</gene>
<feature type="compositionally biased region" description="Polar residues" evidence="1">
    <location>
        <begin position="62"/>
        <end position="92"/>
    </location>
</feature>
<protein>
    <submittedName>
        <fullName evidence="2">Uncharacterized protein</fullName>
    </submittedName>
</protein>
<sequence>MNNSSILNQSYCKTEGDECIGSRALDILKEKIKIFDLEKIPQLTQLQRERMRQQQQQRSKTTKYQIHSNSKQPTSYSQYRISNKKQTTNKPNEIYSRQTMESIKNILTIHEAKLLDVPIIKISREKKTTNQNDSFNTISLILMEKYYQSTLKYQERQSKFQQFQQPSIHINSMTSIVNNNQAVKNYKRKLRNSRRDLIKEIPQQFQQYKILNHSRQFSSDKSHFDYCQTNQIKRNHSAL</sequence>
<reference evidence="2" key="1">
    <citation type="submission" date="2021-01" db="EMBL/GenBank/DDBJ databases">
        <authorList>
            <consortium name="Genoscope - CEA"/>
            <person name="William W."/>
        </authorList>
    </citation>
    <scope>NUCLEOTIDE SEQUENCE</scope>
</reference>
<dbReference type="AlphaFoldDB" id="A0A8S1P0W6"/>
<dbReference type="EMBL" id="CAJJDN010000065">
    <property type="protein sequence ID" value="CAD8096085.1"/>
    <property type="molecule type" value="Genomic_DNA"/>
</dbReference>
<comment type="caution">
    <text evidence="2">The sequence shown here is derived from an EMBL/GenBank/DDBJ whole genome shotgun (WGS) entry which is preliminary data.</text>
</comment>
<evidence type="ECO:0000313" key="2">
    <source>
        <dbReference type="EMBL" id="CAD8096085.1"/>
    </source>
</evidence>
<proteinExistence type="predicted"/>
<name>A0A8S1P0W6_9CILI</name>
<evidence type="ECO:0000313" key="3">
    <source>
        <dbReference type="Proteomes" id="UP000692954"/>
    </source>
</evidence>
<dbReference type="OrthoDB" id="306980at2759"/>
<feature type="region of interest" description="Disordered" evidence="1">
    <location>
        <begin position="51"/>
        <end position="92"/>
    </location>
</feature>
<dbReference type="Proteomes" id="UP000692954">
    <property type="component" value="Unassembled WGS sequence"/>
</dbReference>
<evidence type="ECO:0000256" key="1">
    <source>
        <dbReference type="SAM" id="MobiDB-lite"/>
    </source>
</evidence>